<evidence type="ECO:0000313" key="15">
    <source>
        <dbReference type="EMBL" id="QJR03962.1"/>
    </source>
</evidence>
<dbReference type="PANTHER" id="PTHR43811">
    <property type="entry name" value="FKBP-TYPE PEPTIDYL-PROLYL CIS-TRANS ISOMERASE FKPA"/>
    <property type="match status" value="1"/>
</dbReference>
<dbReference type="Proteomes" id="UP000464086">
    <property type="component" value="Chromosome"/>
</dbReference>
<dbReference type="InterPro" id="IPR046357">
    <property type="entry name" value="PPIase_dom_sf"/>
</dbReference>
<dbReference type="KEGG" id="sya:A6768_18325"/>
<evidence type="ECO:0000313" key="10">
    <source>
        <dbReference type="EMBL" id="AYO78652.1"/>
    </source>
</evidence>
<reference evidence="11 17" key="1">
    <citation type="submission" date="2014-03" db="EMBL/GenBank/DDBJ databases">
        <title>Genome sequence of Sphingobium yanoikuyae B1.</title>
        <authorList>
            <person name="Gan H.M."/>
            <person name="Gan H.Y."/>
            <person name="Savka M.A."/>
        </authorList>
    </citation>
    <scope>NUCLEOTIDE SEQUENCE [LARGE SCALE GENOMIC DNA]</scope>
    <source>
        <strain evidence="11 17">B1</strain>
    </source>
</reference>
<dbReference type="InterPro" id="IPR001179">
    <property type="entry name" value="PPIase_FKBP_dom"/>
</dbReference>
<dbReference type="OrthoDB" id="9812109at2"/>
<evidence type="ECO:0000313" key="19">
    <source>
        <dbReference type="Proteomes" id="UP000077262"/>
    </source>
</evidence>
<keyword evidence="4 5" id="KW-0413">Isomerase</keyword>
<reference evidence="10 21" key="5">
    <citation type="submission" date="2018-10" db="EMBL/GenBank/DDBJ databases">
        <title>Characterization and genome analysis of a novel bacterium Sphingobium yanoikuyae SJTF8 capable of degrading PAHs.</title>
        <authorList>
            <person name="Yin C."/>
            <person name="Xiong W."/>
            <person name="Liang R."/>
        </authorList>
    </citation>
    <scope>NUCLEOTIDE SEQUENCE [LARGE SCALE GENOMIC DNA]</scope>
    <source>
        <strain evidence="10 21">SJTF8</strain>
    </source>
</reference>
<dbReference type="Proteomes" id="UP000219422">
    <property type="component" value="Chromosome"/>
</dbReference>
<dbReference type="EMBL" id="CP053021">
    <property type="protein sequence ID" value="QJR03962.1"/>
    <property type="molecule type" value="Genomic_DNA"/>
</dbReference>
<evidence type="ECO:0000256" key="3">
    <source>
        <dbReference type="ARBA" id="ARBA00023110"/>
    </source>
</evidence>
<protein>
    <recommendedName>
        <fullName evidence="6">Peptidyl-prolyl cis-trans isomerase</fullName>
        <ecNumber evidence="6">5.2.1.8</ecNumber>
    </recommendedName>
</protein>
<evidence type="ECO:0000313" key="14">
    <source>
        <dbReference type="EMBL" id="QHD68642.1"/>
    </source>
</evidence>
<evidence type="ECO:0000313" key="11">
    <source>
        <dbReference type="EMBL" id="KEZ17502.1"/>
    </source>
</evidence>
<dbReference type="Proteomes" id="UP000077262">
    <property type="component" value="Unassembled WGS sequence"/>
</dbReference>
<dbReference type="STRING" id="13690.AX777_18950"/>
<dbReference type="Proteomes" id="UP000502611">
    <property type="component" value="Chromosome"/>
</dbReference>
<accession>A0A084EHR0</accession>
<sequence>MSTTAVPLRPIAKGSLTRLWIGVAAIALAAGGLAWAGQQGVEASPAAFLTQNAHAKGVVTTESGLQYQVLEEGSGPSPTTADVALVGYKGTLLDGTVFDENPQTPMPVDGVVPGFSEGLQKMKKGGKYRLWIPPQLGYGEQAAGPIPANSVLVFDVQLHDFKSRAEIMQMQQRMQQMQGGMPQGAVPQGVPGN</sequence>
<dbReference type="EMBL" id="CP047218">
    <property type="protein sequence ID" value="QHD68642.1"/>
    <property type="molecule type" value="Genomic_DNA"/>
</dbReference>
<evidence type="ECO:0000313" key="22">
    <source>
        <dbReference type="Proteomes" id="UP000464086"/>
    </source>
</evidence>
<keyword evidence="3 5" id="KW-0697">Rotamase</keyword>
<dbReference type="GO" id="GO:0003755">
    <property type="term" value="F:peptidyl-prolyl cis-trans isomerase activity"/>
    <property type="evidence" value="ECO:0007669"/>
    <property type="project" value="UniProtKB-UniRule"/>
</dbReference>
<evidence type="ECO:0000313" key="20">
    <source>
        <dbReference type="Proteomes" id="UP000219422"/>
    </source>
</evidence>
<reference evidence="14 22" key="6">
    <citation type="submission" date="2019-12" db="EMBL/GenBank/DDBJ databases">
        <title>Functional and genomic insights into the Sphingobium yanoikuyae YC-JY1, a bacterium efficiently degrading bisphenol A.</title>
        <authorList>
            <person name="Jia Y."/>
            <person name="Li X."/>
            <person name="Wang J."/>
            <person name="Eltoukhy A."/>
            <person name="Lamraoui I."/>
            <person name="Yan Y."/>
        </authorList>
    </citation>
    <scope>NUCLEOTIDE SEQUENCE [LARGE SCALE GENOMIC DNA]</scope>
    <source>
        <strain evidence="14 22">YC-JY1</strain>
    </source>
</reference>
<feature type="domain" description="PPIase FKBP-type" evidence="7">
    <location>
        <begin position="81"/>
        <end position="162"/>
    </location>
</feature>
<dbReference type="Gene3D" id="3.10.50.40">
    <property type="match status" value="1"/>
</dbReference>
<evidence type="ECO:0000313" key="23">
    <source>
        <dbReference type="Proteomes" id="UP000502611"/>
    </source>
</evidence>
<reference evidence="13 19" key="2">
    <citation type="submission" date="2016-02" db="EMBL/GenBank/DDBJ databases">
        <authorList>
            <person name="Wen L."/>
            <person name="He K."/>
            <person name="Yang H."/>
        </authorList>
    </citation>
    <scope>NUCLEOTIDE SEQUENCE [LARGE SCALE GENOMIC DNA]</scope>
    <source>
        <strain evidence="13 19">CD09_2</strain>
    </source>
</reference>
<dbReference type="SUPFAM" id="SSF54534">
    <property type="entry name" value="FKBP-like"/>
    <property type="match status" value="1"/>
</dbReference>
<evidence type="ECO:0000256" key="4">
    <source>
        <dbReference type="ARBA" id="ARBA00023235"/>
    </source>
</evidence>
<reference evidence="9 18" key="3">
    <citation type="submission" date="2017-04" db="EMBL/GenBank/DDBJ databases">
        <title>Characterization, genome and methylation analysis of a phthalic acid esters degrading strain Sphingobium yanoikuyae SHJ.</title>
        <authorList>
            <person name="Feng L."/>
        </authorList>
    </citation>
    <scope>NUCLEOTIDE SEQUENCE [LARGE SCALE GENOMIC DNA]</scope>
    <source>
        <strain evidence="9 18">SHJ</strain>
    </source>
</reference>
<evidence type="ECO:0000313" key="8">
    <source>
        <dbReference type="EMBL" id="ATI81763.1"/>
    </source>
</evidence>
<dbReference type="Proteomes" id="UP001162318">
    <property type="component" value="Unassembled WGS sequence"/>
</dbReference>
<reference evidence="12" key="9">
    <citation type="submission" date="2022-09" db="EMBL/GenBank/DDBJ databases">
        <title>Intensive care unit water sources are persistently colonized with multi-drug resistant bacteria and are the site of extensive horizontal gene transfer of antibiotic resistance genes.</title>
        <authorList>
            <person name="Diorio-Toth L."/>
        </authorList>
    </citation>
    <scope>NUCLEOTIDE SEQUENCE</scope>
    <source>
        <strain evidence="12">GD03659</strain>
    </source>
</reference>
<organism evidence="11 17">
    <name type="scientific">Sphingobium yanoikuyae</name>
    <name type="common">Sphingomonas yanoikuyae</name>
    <dbReference type="NCBI Taxonomy" id="13690"/>
    <lineage>
        <taxon>Bacteria</taxon>
        <taxon>Pseudomonadati</taxon>
        <taxon>Pseudomonadota</taxon>
        <taxon>Alphaproteobacteria</taxon>
        <taxon>Sphingomonadales</taxon>
        <taxon>Sphingomonadaceae</taxon>
        <taxon>Sphingobium</taxon>
    </lineage>
</organism>
<dbReference type="EMBL" id="JAOCKX010000002">
    <property type="protein sequence ID" value="MDH2129944.1"/>
    <property type="molecule type" value="Genomic_DNA"/>
</dbReference>
<dbReference type="RefSeq" id="WP_004208617.1">
    <property type="nucleotide sequence ID" value="NZ_CAIGKD010000002.1"/>
</dbReference>
<reference evidence="8 20" key="4">
    <citation type="submission" date="2017-10" db="EMBL/GenBank/DDBJ databases">
        <title>Sphingobium yanoikuyae S72.</title>
        <authorList>
            <person name="Sanchez E."/>
            <person name="Bustos P."/>
            <person name="Mendoza P."/>
            <person name="Guo X."/>
            <person name="Mendoza A."/>
        </authorList>
    </citation>
    <scope>NUCLEOTIDE SEQUENCE [LARGE SCALE GENOMIC DNA]</scope>
    <source>
        <strain evidence="8 20">S72</strain>
    </source>
</reference>
<dbReference type="EMBL" id="CP023741">
    <property type="protein sequence ID" value="ATI81763.1"/>
    <property type="molecule type" value="Genomic_DNA"/>
</dbReference>
<evidence type="ECO:0000313" key="24">
    <source>
        <dbReference type="Proteomes" id="UP000515377"/>
    </source>
</evidence>
<dbReference type="Pfam" id="PF00254">
    <property type="entry name" value="FKBP_C"/>
    <property type="match status" value="1"/>
</dbReference>
<dbReference type="PANTHER" id="PTHR43811:SF19">
    <property type="entry name" value="39 KDA FK506-BINDING NUCLEAR PROTEIN"/>
    <property type="match status" value="1"/>
</dbReference>
<name>A0A084EHR0_SPHYA</name>
<gene>
    <name evidence="8" type="ORF">A6768_18325</name>
    <name evidence="13" type="ORF">AX777_18950</name>
    <name evidence="9" type="ORF">BV87_07025</name>
    <name evidence="11" type="ORF">CP98_03504</name>
    <name evidence="10" type="ORF">EBF16_18170</name>
    <name evidence="14" type="ORF">GS397_17320</name>
    <name evidence="16" type="ORF">H3V42_25490</name>
    <name evidence="15" type="ORF">HH800_18210</name>
    <name evidence="12" type="ORF">N5J77_02320</name>
</gene>
<evidence type="ECO:0000313" key="16">
    <source>
        <dbReference type="EMBL" id="QNG45138.1"/>
    </source>
</evidence>
<reference evidence="16 24" key="8">
    <citation type="submission" date="2020-07" db="EMBL/GenBank/DDBJ databases">
        <title>Whole genome sequence of Sphingobium yanoikuyae A3.</title>
        <authorList>
            <person name="Han S.-S."/>
        </authorList>
    </citation>
    <scope>NUCLEOTIDE SEQUENCE [LARGE SCALE GENOMIC DNA]</scope>
    <source>
        <strain evidence="16 24">A3</strain>
    </source>
</reference>
<dbReference type="Proteomes" id="UP000037029">
    <property type="component" value="Chromosome"/>
</dbReference>
<dbReference type="GeneID" id="57778807"/>
<dbReference type="GO" id="GO:0006457">
    <property type="term" value="P:protein folding"/>
    <property type="evidence" value="ECO:0007669"/>
    <property type="project" value="InterPro"/>
</dbReference>
<dbReference type="PROSITE" id="PS50059">
    <property type="entry name" value="FKBP_PPIASE"/>
    <property type="match status" value="1"/>
</dbReference>
<dbReference type="EMBL" id="CP060122">
    <property type="protein sequence ID" value="QNG45138.1"/>
    <property type="molecule type" value="Genomic_DNA"/>
</dbReference>
<dbReference type="AlphaFoldDB" id="A0A084EHR0"/>
<evidence type="ECO:0000313" key="18">
    <source>
        <dbReference type="Proteomes" id="UP000037029"/>
    </source>
</evidence>
<dbReference type="eggNOG" id="COG0545">
    <property type="taxonomic scope" value="Bacteria"/>
</dbReference>
<proteinExistence type="inferred from homology"/>
<comment type="similarity">
    <text evidence="2 6">Belongs to the FKBP-type PPIase family.</text>
</comment>
<evidence type="ECO:0000256" key="6">
    <source>
        <dbReference type="RuleBase" id="RU003915"/>
    </source>
</evidence>
<dbReference type="EMBL" id="LSTR01000065">
    <property type="protein sequence ID" value="OAH40798.1"/>
    <property type="molecule type" value="Genomic_DNA"/>
</dbReference>
<evidence type="ECO:0000313" key="21">
    <source>
        <dbReference type="Proteomes" id="UP000280708"/>
    </source>
</evidence>
<evidence type="ECO:0000313" key="13">
    <source>
        <dbReference type="EMBL" id="OAH40798.1"/>
    </source>
</evidence>
<dbReference type="Pfam" id="PF01346">
    <property type="entry name" value="FKBP_N"/>
    <property type="match status" value="1"/>
</dbReference>
<dbReference type="EC" id="5.2.1.8" evidence="6"/>
<dbReference type="Proteomes" id="UP000028534">
    <property type="component" value="Unassembled WGS sequence"/>
</dbReference>
<evidence type="ECO:0000256" key="5">
    <source>
        <dbReference type="PROSITE-ProRule" id="PRU00277"/>
    </source>
</evidence>
<evidence type="ECO:0000313" key="12">
    <source>
        <dbReference type="EMBL" id="MDH2129944.1"/>
    </source>
</evidence>
<dbReference type="PATRIC" id="fig|13690.10.peg.3588"/>
<dbReference type="Proteomes" id="UP000280708">
    <property type="component" value="Chromosome"/>
</dbReference>
<comment type="catalytic activity">
    <reaction evidence="1 5 6">
        <text>[protein]-peptidylproline (omega=180) = [protein]-peptidylproline (omega=0)</text>
        <dbReference type="Rhea" id="RHEA:16237"/>
        <dbReference type="Rhea" id="RHEA-COMP:10747"/>
        <dbReference type="Rhea" id="RHEA-COMP:10748"/>
        <dbReference type="ChEBI" id="CHEBI:83833"/>
        <dbReference type="ChEBI" id="CHEBI:83834"/>
        <dbReference type="EC" id="5.2.1.8"/>
    </reaction>
</comment>
<evidence type="ECO:0000256" key="2">
    <source>
        <dbReference type="ARBA" id="ARBA00006577"/>
    </source>
</evidence>
<dbReference type="EMBL" id="CP033230">
    <property type="protein sequence ID" value="AYO78652.1"/>
    <property type="molecule type" value="Genomic_DNA"/>
</dbReference>
<dbReference type="InterPro" id="IPR000774">
    <property type="entry name" value="PPIase_FKBP_N"/>
</dbReference>
<evidence type="ECO:0000313" key="9">
    <source>
        <dbReference type="EMBL" id="ATP18163.1"/>
    </source>
</evidence>
<evidence type="ECO:0000256" key="1">
    <source>
        <dbReference type="ARBA" id="ARBA00000971"/>
    </source>
</evidence>
<dbReference type="EMBL" id="JGVR01000022">
    <property type="protein sequence ID" value="KEZ17502.1"/>
    <property type="molecule type" value="Genomic_DNA"/>
</dbReference>
<dbReference type="Proteomes" id="UP000515377">
    <property type="component" value="Chromosome"/>
</dbReference>
<reference evidence="15 23" key="7">
    <citation type="submission" date="2020-04" db="EMBL/GenBank/DDBJ databases">
        <title>The Whole Genome Analysis of High salt-tolerant Sphingobium yanoikuyae YC-XJ2 with Aryl organophosphorus flame retardants (aryl-OPFRs)-degrading capacity and characteristics of Related phosphotriesterase.</title>
        <authorList>
            <person name="Li X."/>
        </authorList>
    </citation>
    <scope>NUCLEOTIDE SEQUENCE [LARGE SCALE GENOMIC DNA]</scope>
    <source>
        <strain evidence="15 23">YC-XJ2</strain>
    </source>
</reference>
<dbReference type="EMBL" id="CP020925">
    <property type="protein sequence ID" value="ATP18163.1"/>
    <property type="molecule type" value="Genomic_DNA"/>
</dbReference>
<evidence type="ECO:0000259" key="7">
    <source>
        <dbReference type="PROSITE" id="PS50059"/>
    </source>
</evidence>
<evidence type="ECO:0000313" key="17">
    <source>
        <dbReference type="Proteomes" id="UP000028534"/>
    </source>
</evidence>